<proteinExistence type="predicted"/>
<dbReference type="AlphaFoldDB" id="A0A382W2X7"/>
<gene>
    <name evidence="1" type="ORF">METZ01_LOCUS406016</name>
</gene>
<feature type="non-terminal residue" evidence="1">
    <location>
        <position position="1"/>
    </location>
</feature>
<evidence type="ECO:0000313" key="1">
    <source>
        <dbReference type="EMBL" id="SVD53162.1"/>
    </source>
</evidence>
<organism evidence="1">
    <name type="scientific">marine metagenome</name>
    <dbReference type="NCBI Taxonomy" id="408172"/>
    <lineage>
        <taxon>unclassified sequences</taxon>
        <taxon>metagenomes</taxon>
        <taxon>ecological metagenomes</taxon>
    </lineage>
</organism>
<protein>
    <submittedName>
        <fullName evidence="1">Uncharacterized protein</fullName>
    </submittedName>
</protein>
<dbReference type="Gene3D" id="2.60.120.620">
    <property type="entry name" value="q2cbj1_9rhob like domain"/>
    <property type="match status" value="1"/>
</dbReference>
<dbReference type="EMBL" id="UINC01156631">
    <property type="protein sequence ID" value="SVD53162.1"/>
    <property type="molecule type" value="Genomic_DNA"/>
</dbReference>
<accession>A0A382W2X7</accession>
<reference evidence="1" key="1">
    <citation type="submission" date="2018-05" db="EMBL/GenBank/DDBJ databases">
        <authorList>
            <person name="Lanie J.A."/>
            <person name="Ng W.-L."/>
            <person name="Kazmierczak K.M."/>
            <person name="Andrzejewski T.M."/>
            <person name="Davidsen T.M."/>
            <person name="Wayne K.J."/>
            <person name="Tettelin H."/>
            <person name="Glass J.I."/>
            <person name="Rusch D."/>
            <person name="Podicherti R."/>
            <person name="Tsui H.-C.T."/>
            <person name="Winkler M.E."/>
        </authorList>
    </citation>
    <scope>NUCLEOTIDE SEQUENCE</scope>
</reference>
<name>A0A382W2X7_9ZZZZ</name>
<sequence>FMVQNDLYTNPESPFYKDKRIRNTNVAIQKYPKGASIICHTDRNIGAFTIFLNKQWGPNDGGMLHWETDEGDKCVLPKYNCGVIDTTDGLKNEIGPKHWVSAVKGDTPRCAIQIFMYGEGLVEVGILD</sequence>